<dbReference type="EMBL" id="FQZO01000001">
    <property type="protein sequence ID" value="SHI49712.1"/>
    <property type="molecule type" value="Genomic_DNA"/>
</dbReference>
<proteinExistence type="predicted"/>
<evidence type="ECO:0000313" key="1">
    <source>
        <dbReference type="EMBL" id="SHI49712.1"/>
    </source>
</evidence>
<keyword evidence="2" id="KW-1185">Reference proteome</keyword>
<protein>
    <submittedName>
        <fullName evidence="1">Uncharacterized protein</fullName>
    </submittedName>
</protein>
<dbReference type="AlphaFoldDB" id="A0A1M6BLX4"/>
<dbReference type="Proteomes" id="UP000184080">
    <property type="component" value="Unassembled WGS sequence"/>
</dbReference>
<organism evidence="1 2">
    <name type="scientific">Clostridium amylolyticum</name>
    <dbReference type="NCBI Taxonomy" id="1121298"/>
    <lineage>
        <taxon>Bacteria</taxon>
        <taxon>Bacillati</taxon>
        <taxon>Bacillota</taxon>
        <taxon>Clostridia</taxon>
        <taxon>Eubacteriales</taxon>
        <taxon>Clostridiaceae</taxon>
        <taxon>Clostridium</taxon>
    </lineage>
</organism>
<gene>
    <name evidence="1" type="ORF">SAMN05444401_0824</name>
</gene>
<name>A0A1M6BLX4_9CLOT</name>
<evidence type="ECO:0000313" key="2">
    <source>
        <dbReference type="Proteomes" id="UP000184080"/>
    </source>
</evidence>
<reference evidence="1 2" key="1">
    <citation type="submission" date="2016-11" db="EMBL/GenBank/DDBJ databases">
        <authorList>
            <person name="Jaros S."/>
            <person name="Januszkiewicz K."/>
            <person name="Wedrychowicz H."/>
        </authorList>
    </citation>
    <scope>NUCLEOTIDE SEQUENCE [LARGE SCALE GENOMIC DNA]</scope>
    <source>
        <strain evidence="1 2">DSM 21864</strain>
    </source>
</reference>
<sequence>MKESMTSNRIINAPLTFSYRALELYRKLTTGIATFYRKEANINEFNQMVLTELFTQLYSTGESILIVLAATLYTYSFSSHLIHYDGECLKQRSEALMNNAVRNDESLDLAHLLRIISNVVSLGTIRVSEYVKVYNLDVKQYRKNLNDNLTFLNEIEEINNKSLDGKH</sequence>
<accession>A0A1M6BLX4</accession>